<dbReference type="PANTHER" id="PTHR47981">
    <property type="entry name" value="RAB FAMILY"/>
    <property type="match status" value="1"/>
</dbReference>
<dbReference type="GO" id="GO:0005764">
    <property type="term" value="C:lysosome"/>
    <property type="evidence" value="ECO:0007669"/>
    <property type="project" value="TreeGrafter"/>
</dbReference>
<comment type="similarity">
    <text evidence="1">Belongs to the small GTPase superfamily. Rab family.</text>
</comment>
<dbReference type="PRINTS" id="PR00449">
    <property type="entry name" value="RASTRNSFRMNG"/>
</dbReference>
<dbReference type="SUPFAM" id="SSF52540">
    <property type="entry name" value="P-loop containing nucleoside triphosphate hydrolases"/>
    <property type="match status" value="1"/>
</dbReference>
<accession>A0A146KAB5</accession>
<evidence type="ECO:0000256" key="3">
    <source>
        <dbReference type="ARBA" id="ARBA00023134"/>
    </source>
</evidence>
<dbReference type="SMART" id="SM00175">
    <property type="entry name" value="RAB"/>
    <property type="match status" value="1"/>
</dbReference>
<proteinExistence type="inferred from homology"/>
<sequence length="265" mass="30510">KIVIEGDVQSGKTQFIQRFMYNKYNNAEQINDRNFFQKNVGQKYKLQLWDTHRFKSISRYYYRGTKLLLLCLDLSGDLQNQINELKRQQEAVKFYQSDLKIVVLGTKHDIQINQQQIQAYCQLQNIPFIPVSALSGFNVQYAIFSALRNINVLSLVFKPQQLSQALQKVVKLPFFGSDGDIFHLKSAFCCLGQSYYFNTAKQTIQLVYGNQIYVCSAFKKEIAAEAKAVIVLGGQMELLDCEKPVFWVTQSDQLAKVMERLLGIV</sequence>
<dbReference type="InterPro" id="IPR005225">
    <property type="entry name" value="Small_GTP-bd"/>
</dbReference>
<keyword evidence="3" id="KW-0342">GTP-binding</keyword>
<evidence type="ECO:0000313" key="4">
    <source>
        <dbReference type="EMBL" id="JAP93773.1"/>
    </source>
</evidence>
<dbReference type="GO" id="GO:0042147">
    <property type="term" value="P:retrograde transport, endosome to Golgi"/>
    <property type="evidence" value="ECO:0007669"/>
    <property type="project" value="TreeGrafter"/>
</dbReference>
<dbReference type="PANTHER" id="PTHR47981:SF1">
    <property type="entry name" value="RE17845P"/>
    <property type="match status" value="1"/>
</dbReference>
<dbReference type="Gene3D" id="3.40.50.300">
    <property type="entry name" value="P-loop containing nucleotide triphosphate hydrolases"/>
    <property type="match status" value="1"/>
</dbReference>
<dbReference type="GO" id="GO:0045335">
    <property type="term" value="C:phagocytic vesicle"/>
    <property type="evidence" value="ECO:0007669"/>
    <property type="project" value="TreeGrafter"/>
</dbReference>
<evidence type="ECO:0000256" key="2">
    <source>
        <dbReference type="ARBA" id="ARBA00022741"/>
    </source>
</evidence>
<gene>
    <name evidence="4" type="ORF">TPC1_13808</name>
</gene>
<organism evidence="4">
    <name type="scientific">Trepomonas sp. PC1</name>
    <dbReference type="NCBI Taxonomy" id="1076344"/>
    <lineage>
        <taxon>Eukaryota</taxon>
        <taxon>Metamonada</taxon>
        <taxon>Diplomonadida</taxon>
        <taxon>Hexamitidae</taxon>
        <taxon>Hexamitinae</taxon>
        <taxon>Trepomonas</taxon>
    </lineage>
</organism>
<dbReference type="AlphaFoldDB" id="A0A146KAB5"/>
<dbReference type="NCBIfam" id="TIGR00231">
    <property type="entry name" value="small_GTP"/>
    <property type="match status" value="1"/>
</dbReference>
<keyword evidence="2" id="KW-0547">Nucleotide-binding</keyword>
<dbReference type="InterPro" id="IPR001806">
    <property type="entry name" value="Small_GTPase"/>
</dbReference>
<feature type="non-terminal residue" evidence="4">
    <location>
        <position position="1"/>
    </location>
</feature>
<dbReference type="SMART" id="SM00174">
    <property type="entry name" value="RHO"/>
    <property type="match status" value="1"/>
</dbReference>
<dbReference type="GO" id="GO:0003924">
    <property type="term" value="F:GTPase activity"/>
    <property type="evidence" value="ECO:0007669"/>
    <property type="project" value="InterPro"/>
</dbReference>
<name>A0A146KAB5_9EUKA</name>
<dbReference type="InterPro" id="IPR027417">
    <property type="entry name" value="P-loop_NTPase"/>
</dbReference>
<dbReference type="PROSITE" id="PS51419">
    <property type="entry name" value="RAB"/>
    <property type="match status" value="1"/>
</dbReference>
<dbReference type="GO" id="GO:0005770">
    <property type="term" value="C:late endosome"/>
    <property type="evidence" value="ECO:0007669"/>
    <property type="project" value="TreeGrafter"/>
</dbReference>
<dbReference type="GO" id="GO:0005829">
    <property type="term" value="C:cytosol"/>
    <property type="evidence" value="ECO:0007669"/>
    <property type="project" value="GOC"/>
</dbReference>
<protein>
    <submittedName>
        <fullName evidence="4">Rab-like protein</fullName>
    </submittedName>
</protein>
<dbReference type="EMBL" id="GDID01002833">
    <property type="protein sequence ID" value="JAP93773.1"/>
    <property type="molecule type" value="Transcribed_RNA"/>
</dbReference>
<dbReference type="Pfam" id="PF00071">
    <property type="entry name" value="Ras"/>
    <property type="match status" value="1"/>
</dbReference>
<evidence type="ECO:0000256" key="1">
    <source>
        <dbReference type="ARBA" id="ARBA00006270"/>
    </source>
</evidence>
<dbReference type="GO" id="GO:0005525">
    <property type="term" value="F:GTP binding"/>
    <property type="evidence" value="ECO:0007669"/>
    <property type="project" value="UniProtKB-KW"/>
</dbReference>
<reference evidence="4" key="1">
    <citation type="submission" date="2015-07" db="EMBL/GenBank/DDBJ databases">
        <title>Adaptation to a free-living lifestyle via gene acquisitions in the diplomonad Trepomonas sp. PC1.</title>
        <authorList>
            <person name="Xu F."/>
            <person name="Jerlstrom-Hultqvist J."/>
            <person name="Kolisko M."/>
            <person name="Simpson A.G.B."/>
            <person name="Roger A.J."/>
            <person name="Svard S.G."/>
            <person name="Andersson J.O."/>
        </authorList>
    </citation>
    <scope>NUCLEOTIDE SEQUENCE</scope>
    <source>
        <strain evidence="4">PC1</strain>
    </source>
</reference>